<sequence length="95" mass="10647">MDFLNHPVLRQLLDQAYEEYGHGSSGPSAMPCDEFLFEDKLHYLGVGTSSNQFSCPLHGFLRSSSEIIVAVVEAAATVICDCYYFYFPRNTIMPS</sequence>
<gene>
    <name evidence="2" type="ORF">C1H46_017095</name>
</gene>
<evidence type="ECO:0000256" key="1">
    <source>
        <dbReference type="ARBA" id="ARBA00006974"/>
    </source>
</evidence>
<dbReference type="Proteomes" id="UP000315295">
    <property type="component" value="Unassembled WGS sequence"/>
</dbReference>
<dbReference type="GO" id="GO:0009733">
    <property type="term" value="P:response to auxin"/>
    <property type="evidence" value="ECO:0007669"/>
    <property type="project" value="InterPro"/>
</dbReference>
<comment type="similarity">
    <text evidence="1">Belongs to the ARG7 family.</text>
</comment>
<dbReference type="EMBL" id="VIEB01000276">
    <property type="protein sequence ID" value="TQD97254.1"/>
    <property type="molecule type" value="Genomic_DNA"/>
</dbReference>
<dbReference type="AlphaFoldDB" id="A0A540MEV5"/>
<evidence type="ECO:0000313" key="2">
    <source>
        <dbReference type="EMBL" id="TQD97254.1"/>
    </source>
</evidence>
<protein>
    <submittedName>
        <fullName evidence="2">Uncharacterized protein</fullName>
    </submittedName>
</protein>
<dbReference type="STRING" id="106549.A0A540MEV5"/>
<reference evidence="2 3" key="1">
    <citation type="journal article" date="2019" name="G3 (Bethesda)">
        <title>Sequencing of a Wild Apple (Malus baccata) Genome Unravels the Differences Between Cultivated and Wild Apple Species Regarding Disease Resistance and Cold Tolerance.</title>
        <authorList>
            <person name="Chen X."/>
        </authorList>
    </citation>
    <scope>NUCLEOTIDE SEQUENCE [LARGE SCALE GENOMIC DNA]</scope>
    <source>
        <strain evidence="3">cv. Shandingzi</strain>
        <tissue evidence="2">Leaves</tissue>
    </source>
</reference>
<organism evidence="2 3">
    <name type="scientific">Malus baccata</name>
    <name type="common">Siberian crab apple</name>
    <name type="synonym">Pyrus baccata</name>
    <dbReference type="NCBI Taxonomy" id="106549"/>
    <lineage>
        <taxon>Eukaryota</taxon>
        <taxon>Viridiplantae</taxon>
        <taxon>Streptophyta</taxon>
        <taxon>Embryophyta</taxon>
        <taxon>Tracheophyta</taxon>
        <taxon>Spermatophyta</taxon>
        <taxon>Magnoliopsida</taxon>
        <taxon>eudicotyledons</taxon>
        <taxon>Gunneridae</taxon>
        <taxon>Pentapetalae</taxon>
        <taxon>rosids</taxon>
        <taxon>fabids</taxon>
        <taxon>Rosales</taxon>
        <taxon>Rosaceae</taxon>
        <taxon>Amygdaloideae</taxon>
        <taxon>Maleae</taxon>
        <taxon>Malus</taxon>
    </lineage>
</organism>
<keyword evidence="3" id="KW-1185">Reference proteome</keyword>
<comment type="caution">
    <text evidence="2">The sequence shown here is derived from an EMBL/GenBank/DDBJ whole genome shotgun (WGS) entry which is preliminary data.</text>
</comment>
<accession>A0A540MEV5</accession>
<dbReference type="Pfam" id="PF02519">
    <property type="entry name" value="Auxin_inducible"/>
    <property type="match status" value="1"/>
</dbReference>
<evidence type="ECO:0000313" key="3">
    <source>
        <dbReference type="Proteomes" id="UP000315295"/>
    </source>
</evidence>
<dbReference type="InterPro" id="IPR003676">
    <property type="entry name" value="SAUR_fam"/>
</dbReference>
<name>A0A540MEV5_MALBA</name>
<proteinExistence type="inferred from homology"/>